<dbReference type="GO" id="GO:0016491">
    <property type="term" value="F:oxidoreductase activity"/>
    <property type="evidence" value="ECO:0007669"/>
    <property type="project" value="UniProtKB-KW"/>
</dbReference>
<evidence type="ECO:0000313" key="3">
    <source>
        <dbReference type="EMBL" id="KRR19605.1"/>
    </source>
</evidence>
<dbReference type="PANTHER" id="PTHR24320:SF148">
    <property type="entry name" value="NAD(P)-BINDING ROSSMANN-FOLD SUPERFAMILY PROTEIN"/>
    <property type="match status" value="1"/>
</dbReference>
<reference evidence="3 4" key="1">
    <citation type="submission" date="2014-03" db="EMBL/GenBank/DDBJ databases">
        <title>Bradyrhizobium valentinum sp. nov., isolated from effective nodules of Lupinus mariae-josephae, a lupine endemic of basic-lime soils in Eastern Spain.</title>
        <authorList>
            <person name="Duran D."/>
            <person name="Rey L."/>
            <person name="Navarro A."/>
            <person name="Busquets A."/>
            <person name="Imperial J."/>
            <person name="Ruiz-Argueso T."/>
        </authorList>
    </citation>
    <scope>NUCLEOTIDE SEQUENCE [LARGE SCALE GENOMIC DNA]</scope>
    <source>
        <strain evidence="3 4">CCBAU 23086</strain>
    </source>
</reference>
<keyword evidence="2" id="KW-0560">Oxidoreductase</keyword>
<organism evidence="3 4">
    <name type="scientific">Bradyrhizobium lablabi</name>
    <dbReference type="NCBI Taxonomy" id="722472"/>
    <lineage>
        <taxon>Bacteria</taxon>
        <taxon>Pseudomonadati</taxon>
        <taxon>Pseudomonadota</taxon>
        <taxon>Alphaproteobacteria</taxon>
        <taxon>Hyphomicrobiales</taxon>
        <taxon>Nitrobacteraceae</taxon>
        <taxon>Bradyrhizobium</taxon>
    </lineage>
</organism>
<evidence type="ECO:0000313" key="4">
    <source>
        <dbReference type="Proteomes" id="UP000051660"/>
    </source>
</evidence>
<dbReference type="InterPro" id="IPR036291">
    <property type="entry name" value="NAD(P)-bd_dom_sf"/>
</dbReference>
<evidence type="ECO:0000256" key="2">
    <source>
        <dbReference type="ARBA" id="ARBA00023002"/>
    </source>
</evidence>
<dbReference type="Pfam" id="PF00106">
    <property type="entry name" value="adh_short"/>
    <property type="match status" value="1"/>
</dbReference>
<dbReference type="Proteomes" id="UP000051660">
    <property type="component" value="Unassembled WGS sequence"/>
</dbReference>
<comment type="caution">
    <text evidence="3">The sequence shown here is derived from an EMBL/GenBank/DDBJ whole genome shotgun (WGS) entry which is preliminary data.</text>
</comment>
<dbReference type="SUPFAM" id="SSF51735">
    <property type="entry name" value="NAD(P)-binding Rossmann-fold domains"/>
    <property type="match status" value="1"/>
</dbReference>
<dbReference type="AlphaFoldDB" id="A0A0R3MNV7"/>
<dbReference type="Gene3D" id="3.40.50.720">
    <property type="entry name" value="NAD(P)-binding Rossmann-like Domain"/>
    <property type="match status" value="1"/>
</dbReference>
<dbReference type="OrthoDB" id="109589at2"/>
<comment type="similarity">
    <text evidence="1">Belongs to the short-chain dehydrogenases/reductases (SDR) family.</text>
</comment>
<gene>
    <name evidence="3" type="ORF">CQ14_17495</name>
</gene>
<evidence type="ECO:0000256" key="1">
    <source>
        <dbReference type="ARBA" id="ARBA00006484"/>
    </source>
</evidence>
<accession>A0A0R3MNV7</accession>
<sequence length="302" mass="31847">MTKAWTVKDIPSQTGKRVIVTGANSGIGWHAALELARAGAEVTIASRNEAKAADAVHRILAIAPGASVHAGTLDLSNPASVKAFADSQLTLSRPLDILINNAGVMALPDRRETQDGHEMQFATNVLGPYSLTGLLLPALLQSPAPRLVTVASGTHAIGGPVPIPDLDSKQNYKPIKAYAKTKLANILFARELQRRAGGRLLSTISHPGASKTNLFADTSFLMRLSALAMYPLLQSAAMGAEPTLMAATLKDAKPGGYYGPGGFAELRGHPVESRTAPVADDVAAARILFDELERMSGIRFVL</sequence>
<dbReference type="PRINTS" id="PR00081">
    <property type="entry name" value="GDHRDH"/>
</dbReference>
<name>A0A0R3MNV7_9BRAD</name>
<dbReference type="NCBIfam" id="NF004846">
    <property type="entry name" value="PRK06197.1"/>
    <property type="match status" value="1"/>
</dbReference>
<dbReference type="EMBL" id="LLYB01000094">
    <property type="protein sequence ID" value="KRR19605.1"/>
    <property type="molecule type" value="Genomic_DNA"/>
</dbReference>
<proteinExistence type="inferred from homology"/>
<dbReference type="RefSeq" id="WP_057861018.1">
    <property type="nucleotide sequence ID" value="NZ_LLYB01000094.1"/>
</dbReference>
<protein>
    <submittedName>
        <fullName evidence="3">Short-chain dehydrogenase</fullName>
    </submittedName>
</protein>
<dbReference type="PANTHER" id="PTHR24320">
    <property type="entry name" value="RETINOL DEHYDROGENASE"/>
    <property type="match status" value="1"/>
</dbReference>
<dbReference type="InterPro" id="IPR002347">
    <property type="entry name" value="SDR_fam"/>
</dbReference>